<sequence length="738" mass="78432">MPKRTKQQQDAQQQPGATSAAKRRRAVATAAAESTSDSEARGNSDQPAAGRRRAAAAAAGQAESDVSLEVASDHESDDEYDPPEQGAHMQNAGGQQQSWRGVRKMRQVGAWTYRARVSVPQPGGGPSKLTELGCHRTPQAAARVHDAALIALKGRKAASAQLNFPLEEYPEGQAYQRFGPDLHAYLLSLRVPAPLPARPRQHTFVPKTSRQTALERLSNARAAKRAQQGRSSLHQEAIVAEQRSNDPLWSSRRKACGICPACRQPWRTDLGGCARMAAFAVAGHKEERVVQLLAADPAYVEALAAQQQQQQPQDQQQQQLLSPPVTRVRAQRRQQADRQRVSRRQQPAEPELHWLLPPAKASQGLNHTRKLQAAAAAGMKQQLRWDKHVFAATLEEEQARGAPPPTIAAPAVSGGGGSRSRRSRGSARSGGGGGSSAAAAAASPSVSAGTSAALSPPTGKVAPAVDPSLVNPFSWLSCAAPPKDVIRRQRLPADLAQMAALCKEGGLEAPLSSEAAQQLLEDEERRQEEGRLCISRWRRHRQRQEADDQDQQLGEEDAADEGSEEEAEARRGPSEGSPSPAPNVGELAGDEARSPATCQLCGGARHGARGYKGCPVAQMALAVPATQPECPGCADKEQPGCKQCMGAAVGRKGGGALAQPFVRRAPWLDRLPPATSQLMLAAQDFCSAAVSDLGVPAASWQCTPKALLAVALLAEEATKRHVAARFPAANPGPLPAHS</sequence>
<protein>
    <recommendedName>
        <fullName evidence="7">AP2/ERF domain-containing protein</fullName>
    </recommendedName>
</protein>
<keyword evidence="4" id="KW-0804">Transcription</keyword>
<keyword evidence="9" id="KW-1185">Reference proteome</keyword>
<dbReference type="Gene3D" id="3.30.730.10">
    <property type="entry name" value="AP2/ERF domain"/>
    <property type="match status" value="1"/>
</dbReference>
<feature type="compositionally biased region" description="Low complexity" evidence="6">
    <location>
        <begin position="8"/>
        <end position="20"/>
    </location>
</feature>
<dbReference type="GO" id="GO:0003700">
    <property type="term" value="F:DNA-binding transcription factor activity"/>
    <property type="evidence" value="ECO:0007669"/>
    <property type="project" value="InterPro"/>
</dbReference>
<feature type="compositionally biased region" description="Acidic residues" evidence="6">
    <location>
        <begin position="547"/>
        <end position="567"/>
    </location>
</feature>
<feature type="compositionally biased region" description="Low complexity" evidence="6">
    <location>
        <begin position="306"/>
        <end position="319"/>
    </location>
</feature>
<dbReference type="SMART" id="SM00380">
    <property type="entry name" value="AP2"/>
    <property type="match status" value="1"/>
</dbReference>
<evidence type="ECO:0000313" key="9">
    <source>
        <dbReference type="Proteomes" id="UP001055712"/>
    </source>
</evidence>
<comment type="subcellular location">
    <subcellularLocation>
        <location evidence="1">Nucleus</location>
    </subcellularLocation>
</comment>
<reference evidence="8" key="1">
    <citation type="journal article" date="2019" name="Plant J.">
        <title>Chlorella vulgaris genome assembly and annotation reveals the molecular basis for metabolic acclimation to high light conditions.</title>
        <authorList>
            <person name="Cecchin M."/>
            <person name="Marcolungo L."/>
            <person name="Rossato M."/>
            <person name="Girolomoni L."/>
            <person name="Cosentino E."/>
            <person name="Cuine S."/>
            <person name="Li-Beisson Y."/>
            <person name="Delledonne M."/>
            <person name="Ballottari M."/>
        </authorList>
    </citation>
    <scope>NUCLEOTIDE SEQUENCE</scope>
    <source>
        <strain evidence="8">211/11P</strain>
    </source>
</reference>
<feature type="domain" description="AP2/ERF" evidence="7">
    <location>
        <begin position="98"/>
        <end position="165"/>
    </location>
</feature>
<dbReference type="GO" id="GO:0003677">
    <property type="term" value="F:DNA binding"/>
    <property type="evidence" value="ECO:0007669"/>
    <property type="project" value="UniProtKB-KW"/>
</dbReference>
<dbReference type="Proteomes" id="UP001055712">
    <property type="component" value="Unassembled WGS sequence"/>
</dbReference>
<evidence type="ECO:0000256" key="5">
    <source>
        <dbReference type="ARBA" id="ARBA00023242"/>
    </source>
</evidence>
<feature type="region of interest" description="Disordered" evidence="6">
    <location>
        <begin position="1"/>
        <end position="101"/>
    </location>
</feature>
<dbReference type="OrthoDB" id="515024at2759"/>
<keyword evidence="3" id="KW-0238">DNA-binding</keyword>
<dbReference type="AlphaFoldDB" id="A0A9D4TMB9"/>
<feature type="compositionally biased region" description="Low complexity" evidence="6">
    <location>
        <begin position="27"/>
        <end position="37"/>
    </location>
</feature>
<dbReference type="EMBL" id="SIDB01000008">
    <property type="protein sequence ID" value="KAI3429440.1"/>
    <property type="molecule type" value="Genomic_DNA"/>
</dbReference>
<feature type="region of interest" description="Disordered" evidence="6">
    <location>
        <begin position="396"/>
        <end position="439"/>
    </location>
</feature>
<evidence type="ECO:0000256" key="2">
    <source>
        <dbReference type="ARBA" id="ARBA00023015"/>
    </source>
</evidence>
<dbReference type="InterPro" id="IPR001471">
    <property type="entry name" value="AP2/ERF_dom"/>
</dbReference>
<dbReference type="GO" id="GO:0005634">
    <property type="term" value="C:nucleus"/>
    <property type="evidence" value="ECO:0007669"/>
    <property type="project" value="UniProtKB-SubCell"/>
</dbReference>
<evidence type="ECO:0000256" key="1">
    <source>
        <dbReference type="ARBA" id="ARBA00004123"/>
    </source>
</evidence>
<accession>A0A9D4TMB9</accession>
<evidence type="ECO:0000256" key="3">
    <source>
        <dbReference type="ARBA" id="ARBA00023125"/>
    </source>
</evidence>
<dbReference type="PROSITE" id="PS51032">
    <property type="entry name" value="AP2_ERF"/>
    <property type="match status" value="1"/>
</dbReference>
<organism evidence="8 9">
    <name type="scientific">Chlorella vulgaris</name>
    <name type="common">Green alga</name>
    <dbReference type="NCBI Taxonomy" id="3077"/>
    <lineage>
        <taxon>Eukaryota</taxon>
        <taxon>Viridiplantae</taxon>
        <taxon>Chlorophyta</taxon>
        <taxon>core chlorophytes</taxon>
        <taxon>Trebouxiophyceae</taxon>
        <taxon>Chlorellales</taxon>
        <taxon>Chlorellaceae</taxon>
        <taxon>Chlorella clade</taxon>
        <taxon>Chlorella</taxon>
    </lineage>
</organism>
<feature type="region of interest" description="Disordered" evidence="6">
    <location>
        <begin position="306"/>
        <end position="365"/>
    </location>
</feature>
<evidence type="ECO:0000256" key="6">
    <source>
        <dbReference type="SAM" id="MobiDB-lite"/>
    </source>
</evidence>
<proteinExistence type="predicted"/>
<evidence type="ECO:0000259" key="7">
    <source>
        <dbReference type="PROSITE" id="PS51032"/>
    </source>
</evidence>
<dbReference type="InterPro" id="IPR036955">
    <property type="entry name" value="AP2/ERF_dom_sf"/>
</dbReference>
<comment type="caution">
    <text evidence="8">The sequence shown here is derived from an EMBL/GenBank/DDBJ whole genome shotgun (WGS) entry which is preliminary data.</text>
</comment>
<keyword evidence="2" id="KW-0805">Transcription regulation</keyword>
<name>A0A9D4TMB9_CHLVU</name>
<evidence type="ECO:0000256" key="4">
    <source>
        <dbReference type="ARBA" id="ARBA00023163"/>
    </source>
</evidence>
<reference evidence="8" key="2">
    <citation type="submission" date="2020-11" db="EMBL/GenBank/DDBJ databases">
        <authorList>
            <person name="Cecchin M."/>
            <person name="Marcolungo L."/>
            <person name="Rossato M."/>
            <person name="Girolomoni L."/>
            <person name="Cosentino E."/>
            <person name="Cuine S."/>
            <person name="Li-Beisson Y."/>
            <person name="Delledonne M."/>
            <person name="Ballottari M."/>
        </authorList>
    </citation>
    <scope>NUCLEOTIDE SEQUENCE</scope>
    <source>
        <strain evidence="8">211/11P</strain>
        <tissue evidence="8">Whole cell</tissue>
    </source>
</reference>
<evidence type="ECO:0000313" key="8">
    <source>
        <dbReference type="EMBL" id="KAI3429440.1"/>
    </source>
</evidence>
<feature type="region of interest" description="Disordered" evidence="6">
    <location>
        <begin position="539"/>
        <end position="590"/>
    </location>
</feature>
<gene>
    <name evidence="8" type="ORF">D9Q98_005534</name>
</gene>
<keyword evidence="5" id="KW-0539">Nucleus</keyword>